<dbReference type="WBParaSite" id="PSAMB.scaffold10900size3754.g33737.t1">
    <property type="protein sequence ID" value="PSAMB.scaffold10900size3754.g33737.t1"/>
    <property type="gene ID" value="PSAMB.scaffold10900size3754.g33737"/>
</dbReference>
<organism evidence="1 2">
    <name type="scientific">Plectus sambesii</name>
    <dbReference type="NCBI Taxonomy" id="2011161"/>
    <lineage>
        <taxon>Eukaryota</taxon>
        <taxon>Metazoa</taxon>
        <taxon>Ecdysozoa</taxon>
        <taxon>Nematoda</taxon>
        <taxon>Chromadorea</taxon>
        <taxon>Plectida</taxon>
        <taxon>Plectina</taxon>
        <taxon>Plectoidea</taxon>
        <taxon>Plectidae</taxon>
        <taxon>Plectus</taxon>
    </lineage>
</organism>
<sequence>MYFFAANVEGASFELYDCGSHLCQLMEYRHRQKHEQRTALDLAMKLHSGTGISAFLCDLLRVRNNEVTEKKLVNALSYTKRKKAGPPVHSTADFRETVSSCFLLLMLDVGLD</sequence>
<dbReference type="AlphaFoldDB" id="A0A914UMS2"/>
<keyword evidence="1" id="KW-1185">Reference proteome</keyword>
<reference evidence="2" key="1">
    <citation type="submission" date="2022-11" db="UniProtKB">
        <authorList>
            <consortium name="WormBaseParasite"/>
        </authorList>
    </citation>
    <scope>IDENTIFICATION</scope>
</reference>
<accession>A0A914UMS2</accession>
<evidence type="ECO:0000313" key="2">
    <source>
        <dbReference type="WBParaSite" id="PSAMB.scaffold10900size3754.g33737.t1"/>
    </source>
</evidence>
<dbReference type="Proteomes" id="UP000887566">
    <property type="component" value="Unplaced"/>
</dbReference>
<name>A0A914UMS2_9BILA</name>
<protein>
    <submittedName>
        <fullName evidence="2">Uncharacterized protein</fullName>
    </submittedName>
</protein>
<proteinExistence type="predicted"/>
<evidence type="ECO:0000313" key="1">
    <source>
        <dbReference type="Proteomes" id="UP000887566"/>
    </source>
</evidence>